<feature type="transmembrane region" description="Helical" evidence="8">
    <location>
        <begin position="290"/>
        <end position="310"/>
    </location>
</feature>
<evidence type="ECO:0000256" key="8">
    <source>
        <dbReference type="SAM" id="Phobius"/>
    </source>
</evidence>
<evidence type="ECO:0000256" key="5">
    <source>
        <dbReference type="ARBA" id="ARBA00022970"/>
    </source>
</evidence>
<keyword evidence="7 8" id="KW-0472">Membrane</keyword>
<dbReference type="GO" id="GO:0016020">
    <property type="term" value="C:membrane"/>
    <property type="evidence" value="ECO:0007669"/>
    <property type="project" value="UniProtKB-SubCell"/>
</dbReference>
<dbReference type="OrthoDB" id="3900342at2759"/>
<dbReference type="Proteomes" id="UP000000707">
    <property type="component" value="Unassembled WGS sequence"/>
</dbReference>
<feature type="transmembrane region" description="Helical" evidence="8">
    <location>
        <begin position="436"/>
        <end position="455"/>
    </location>
</feature>
<feature type="transmembrane region" description="Helical" evidence="8">
    <location>
        <begin position="263"/>
        <end position="284"/>
    </location>
</feature>
<name>G3B355_CANTC</name>
<feature type="transmembrane region" description="Helical" evidence="8">
    <location>
        <begin position="222"/>
        <end position="243"/>
    </location>
</feature>
<organism evidence="11">
    <name type="scientific">Candida tenuis (strain ATCC 10573 / BCRC 21748 / CBS 615 / JCM 9827 / NBRC 10315 / NRRL Y-1498 / VKM Y-70)</name>
    <name type="common">Yeast</name>
    <name type="synonym">Yamadazyma tenuis</name>
    <dbReference type="NCBI Taxonomy" id="590646"/>
    <lineage>
        <taxon>Eukaryota</taxon>
        <taxon>Fungi</taxon>
        <taxon>Dikarya</taxon>
        <taxon>Ascomycota</taxon>
        <taxon>Saccharomycotina</taxon>
        <taxon>Pichiomycetes</taxon>
        <taxon>Debaryomycetaceae</taxon>
        <taxon>Yamadazyma</taxon>
    </lineage>
</organism>
<evidence type="ECO:0000256" key="1">
    <source>
        <dbReference type="ARBA" id="ARBA00004141"/>
    </source>
</evidence>
<evidence type="ECO:0000256" key="7">
    <source>
        <dbReference type="ARBA" id="ARBA00023136"/>
    </source>
</evidence>
<dbReference type="eggNOG" id="KOG1286">
    <property type="taxonomic scope" value="Eukaryota"/>
</dbReference>
<keyword evidence="5" id="KW-0029">Amino-acid transport</keyword>
<reference evidence="10 11" key="1">
    <citation type="journal article" date="2011" name="Proc. Natl. Acad. Sci. U.S.A.">
        <title>Comparative genomics of xylose-fermenting fungi for enhanced biofuel production.</title>
        <authorList>
            <person name="Wohlbach D.J."/>
            <person name="Kuo A."/>
            <person name="Sato T.K."/>
            <person name="Potts K.M."/>
            <person name="Salamov A.A."/>
            <person name="LaButti K.M."/>
            <person name="Sun H."/>
            <person name="Clum A."/>
            <person name="Pangilinan J.L."/>
            <person name="Lindquist E.A."/>
            <person name="Lucas S."/>
            <person name="Lapidus A."/>
            <person name="Jin M."/>
            <person name="Gunawan C."/>
            <person name="Balan V."/>
            <person name="Dale B.E."/>
            <person name="Jeffries T.W."/>
            <person name="Zinkel R."/>
            <person name="Barry K.W."/>
            <person name="Grigoriev I.V."/>
            <person name="Gasch A.P."/>
        </authorList>
    </citation>
    <scope>NUCLEOTIDE SEQUENCE [LARGE SCALE GENOMIC DNA]</scope>
    <source>
        <strain evidence="11">ATCC 10573 / BCRC 21748 / CBS 615 / JCM 9827 / NBRC 10315 / NRRL Y-1498 / VKM Y-70</strain>
    </source>
</reference>
<keyword evidence="11" id="KW-1185">Reference proteome</keyword>
<dbReference type="AlphaFoldDB" id="G3B355"/>
<keyword evidence="3" id="KW-0813">Transport</keyword>
<dbReference type="PANTHER" id="PTHR43341">
    <property type="entry name" value="AMINO ACID PERMEASE"/>
    <property type="match status" value="1"/>
</dbReference>
<evidence type="ECO:0000256" key="6">
    <source>
        <dbReference type="ARBA" id="ARBA00022989"/>
    </source>
</evidence>
<feature type="transmembrane region" description="Helical" evidence="8">
    <location>
        <begin position="363"/>
        <end position="384"/>
    </location>
</feature>
<evidence type="ECO:0000256" key="3">
    <source>
        <dbReference type="ARBA" id="ARBA00022448"/>
    </source>
</evidence>
<feature type="transmembrane region" description="Helical" evidence="8">
    <location>
        <begin position="75"/>
        <end position="93"/>
    </location>
</feature>
<dbReference type="PANTHER" id="PTHR43341:SF3">
    <property type="entry name" value="AMINO-ACID PERMEASE PB1C11.02-RELATED"/>
    <property type="match status" value="1"/>
</dbReference>
<keyword evidence="4 8" id="KW-0812">Transmembrane</keyword>
<feature type="transmembrane region" description="Helical" evidence="8">
    <location>
        <begin position="44"/>
        <end position="63"/>
    </location>
</feature>
<dbReference type="EMBL" id="GL996521">
    <property type="protein sequence ID" value="EGV64084.1"/>
    <property type="molecule type" value="Genomic_DNA"/>
</dbReference>
<dbReference type="PROSITE" id="PS00218">
    <property type="entry name" value="AMINO_ACID_PERMEASE_1"/>
    <property type="match status" value="1"/>
</dbReference>
<accession>G3B355</accession>
<feature type="transmembrane region" description="Helical" evidence="8">
    <location>
        <begin position="467"/>
        <end position="486"/>
    </location>
</feature>
<keyword evidence="6 8" id="KW-1133">Transmembrane helix</keyword>
<dbReference type="Pfam" id="PF00324">
    <property type="entry name" value="AA_permease"/>
    <property type="match status" value="1"/>
</dbReference>
<evidence type="ECO:0000256" key="2">
    <source>
        <dbReference type="ARBA" id="ARBA00006983"/>
    </source>
</evidence>
<dbReference type="GO" id="GO:0015171">
    <property type="term" value="F:amino acid transmembrane transporter activity"/>
    <property type="evidence" value="ECO:0007669"/>
    <property type="project" value="TreeGrafter"/>
</dbReference>
<comment type="similarity">
    <text evidence="2">Belongs to the amino acid-polyamine-organocation (APC) superfamily. YAT (TC 2.A.3.10) family.</text>
</comment>
<dbReference type="Gene3D" id="1.20.1740.10">
    <property type="entry name" value="Amino acid/polyamine transporter I"/>
    <property type="match status" value="1"/>
</dbReference>
<dbReference type="InterPro" id="IPR004840">
    <property type="entry name" value="Amino_acid_permease_CS"/>
</dbReference>
<comment type="subcellular location">
    <subcellularLocation>
        <location evidence="1">Membrane</location>
        <topology evidence="1">Multi-pass membrane protein</topology>
    </subcellularLocation>
</comment>
<dbReference type="HOGENOM" id="CLU_007946_12_2_1"/>
<dbReference type="InterPro" id="IPR050524">
    <property type="entry name" value="APC_YAT"/>
</dbReference>
<feature type="domain" description="Amino acid permease/ SLC12A" evidence="9">
    <location>
        <begin position="47"/>
        <end position="490"/>
    </location>
</feature>
<proteinExistence type="inferred from homology"/>
<evidence type="ECO:0000259" key="9">
    <source>
        <dbReference type="Pfam" id="PF00324"/>
    </source>
</evidence>
<feature type="transmembrane region" description="Helical" evidence="8">
    <location>
        <begin position="150"/>
        <end position="169"/>
    </location>
</feature>
<evidence type="ECO:0000313" key="10">
    <source>
        <dbReference type="EMBL" id="EGV64084.1"/>
    </source>
</evidence>
<feature type="transmembrane region" description="Helical" evidence="8">
    <location>
        <begin position="181"/>
        <end position="202"/>
    </location>
</feature>
<dbReference type="PIRSF" id="PIRSF006060">
    <property type="entry name" value="AA_transporter"/>
    <property type="match status" value="1"/>
</dbReference>
<evidence type="ECO:0000256" key="4">
    <source>
        <dbReference type="ARBA" id="ARBA00022692"/>
    </source>
</evidence>
<dbReference type="InterPro" id="IPR004841">
    <property type="entry name" value="AA-permease/SLC12A_dom"/>
</dbReference>
<protein>
    <recommendedName>
        <fullName evidence="9">Amino acid permease/ SLC12A domain-containing protein</fullName>
    </recommendedName>
</protein>
<evidence type="ECO:0000313" key="11">
    <source>
        <dbReference type="Proteomes" id="UP000000707"/>
    </source>
</evidence>
<feature type="transmembrane region" description="Helical" evidence="8">
    <location>
        <begin position="390"/>
        <end position="415"/>
    </location>
</feature>
<gene>
    <name evidence="10" type="ORF">CANTEDRAFT_98074</name>
</gene>
<dbReference type="FunFam" id="1.20.1740.10:FF:000001">
    <property type="entry name" value="Amino acid permease"/>
    <property type="match status" value="1"/>
</dbReference>
<sequence length="537" mass="60149">MSSTNYRGVLDVEATKSDEVAKSFKRDLERSVTEDLNRSLSTRLINMIAMAGIIGTGLFLGTGKTLAAAGPLSMLLCYAIIGGIVYLTMLSLGEMATLIPVSGSFTTYAKRFGSESFGFAILANYWFNDAISVASDLTALQIVMEYWTDFHAWIVALIFWVFLLFLNVFHVRFYGETEYWLATLKLVTIIIFFIVSIIVNAGKNPQHEYIGFKYWSLGDAPFVNGFRGFASCFVTASFAFGGVESIMISGGELKNPVRSTPKIVKIVWIRIFVFYVLAVFFIGMNVPYNYPSLSTGGIITSPFTIVFQMAGAKAAGSFMNAVIMTSVISAGNHALFAGSRLAFTLGTQGYFPKFITRTNRWKIPYVAVLLTWIAGGLAFGASFIGAGTLWTWLQCIVGVSNQFAWLCIGITSIRFRQGLAKQNKTHLLKFKNWTHPWGPWVVVVLVTFIIFVQGWSAFAPWDVSAFFQSYLEVGVFPFTFIVWWVIRKGKDRFVKSKDMDFETDQYVETQEEKEQNAYADSLTGWAKFKYNFVDNFL</sequence>